<protein>
    <recommendedName>
        <fullName evidence="3">CCHC-type domain-containing protein</fullName>
    </recommendedName>
</protein>
<gene>
    <name evidence="1" type="ORF">PR048_031546</name>
</gene>
<evidence type="ECO:0000313" key="2">
    <source>
        <dbReference type="Proteomes" id="UP001159363"/>
    </source>
</evidence>
<accession>A0ABQ9G5L8</accession>
<evidence type="ECO:0008006" key="3">
    <source>
        <dbReference type="Google" id="ProtNLM"/>
    </source>
</evidence>
<dbReference type="Proteomes" id="UP001159363">
    <property type="component" value="Chromosome 14"/>
</dbReference>
<reference evidence="1 2" key="1">
    <citation type="submission" date="2023-02" db="EMBL/GenBank/DDBJ databases">
        <title>LHISI_Scaffold_Assembly.</title>
        <authorList>
            <person name="Stuart O.P."/>
            <person name="Cleave R."/>
            <person name="Magrath M.J.L."/>
            <person name="Mikheyev A.S."/>
        </authorList>
    </citation>
    <scope>NUCLEOTIDE SEQUENCE [LARGE SCALE GENOMIC DNA]</scope>
    <source>
        <strain evidence="1">Daus_M_001</strain>
        <tissue evidence="1">Leg muscle</tissue>
    </source>
</reference>
<comment type="caution">
    <text evidence="1">The sequence shown here is derived from an EMBL/GenBank/DDBJ whole genome shotgun (WGS) entry which is preliminary data.</text>
</comment>
<proteinExistence type="predicted"/>
<organism evidence="1 2">
    <name type="scientific">Dryococelus australis</name>
    <dbReference type="NCBI Taxonomy" id="614101"/>
    <lineage>
        <taxon>Eukaryota</taxon>
        <taxon>Metazoa</taxon>
        <taxon>Ecdysozoa</taxon>
        <taxon>Arthropoda</taxon>
        <taxon>Hexapoda</taxon>
        <taxon>Insecta</taxon>
        <taxon>Pterygota</taxon>
        <taxon>Neoptera</taxon>
        <taxon>Polyneoptera</taxon>
        <taxon>Phasmatodea</taxon>
        <taxon>Verophasmatodea</taxon>
        <taxon>Anareolatae</taxon>
        <taxon>Phasmatidae</taxon>
        <taxon>Eurycanthinae</taxon>
        <taxon>Dryococelus</taxon>
    </lineage>
</organism>
<evidence type="ECO:0000313" key="1">
    <source>
        <dbReference type="EMBL" id="KAJ8867743.1"/>
    </source>
</evidence>
<keyword evidence="2" id="KW-1185">Reference proteome</keyword>
<name>A0ABQ9G5L8_9NEOP</name>
<dbReference type="EMBL" id="JARBHB010000015">
    <property type="protein sequence ID" value="KAJ8867743.1"/>
    <property type="molecule type" value="Genomic_DNA"/>
</dbReference>
<sequence>MQNGKHPVLKFQNYHNVYKVPIVMYVDFEAMLVLVQTCEQNPTASFTYRNQYGIYIKVDKDILSSKNTSMKVFTGEDAAKKFMEDIVRIDTLATKVISELHQIVHALGHATVNCNSSMHTSVEQFCFCCGEKGHINCFCQQQQQLGNWEWLVEKLIPGVLPDFHMWESCRAIPLVGGFSPGSPISPALSFQCYYPPTRHGMLVYKLLTRKFLIPCNHGS</sequence>